<accession>A0ACC2AF23</accession>
<evidence type="ECO:0000313" key="2">
    <source>
        <dbReference type="Proteomes" id="UP001162992"/>
    </source>
</evidence>
<proteinExistence type="predicted"/>
<evidence type="ECO:0000313" key="1">
    <source>
        <dbReference type="EMBL" id="KAJ7516172.1"/>
    </source>
</evidence>
<sequence>MTFWRSMMEQLMPLTEKTTKISANPHLSTSENGSSKSYSDSLDDLLLPKELYSSQGIVSLDAREEESSTVVSAAGEEDHDQIANLNSKIQAMMWALRSKDDAIAFLNQKLQKTQTEATVYQEKTSALTSENVNLRKELEASHARQKVLEKNLEQVMRRQSILVDAEERLCTQLADLEVETLEQSREHKAEQSNLTSQLQQKEALITSLSAEIESMRSIQKASLSVESNLSLQLAEAKSQLESLHRKHSETSASLHAPESEIAELKSTIDTLKVEMLSLNSAKQTQVNLLQKAQKELESLLRRKYPIQIEAAGMLFNLKSARPLLVGAPTCRA</sequence>
<protein>
    <submittedName>
        <fullName evidence="1">Uncharacterized protein</fullName>
    </submittedName>
</protein>
<reference evidence="2" key="1">
    <citation type="journal article" date="2024" name="Proc. Natl. Acad. Sci. U.S.A.">
        <title>Extraordinary preservation of gene collinearity over three hundred million years revealed in homosporous lycophytes.</title>
        <authorList>
            <person name="Li C."/>
            <person name="Wickell D."/>
            <person name="Kuo L.Y."/>
            <person name="Chen X."/>
            <person name="Nie B."/>
            <person name="Liao X."/>
            <person name="Peng D."/>
            <person name="Ji J."/>
            <person name="Jenkins J."/>
            <person name="Williams M."/>
            <person name="Shu S."/>
            <person name="Plott C."/>
            <person name="Barry K."/>
            <person name="Rajasekar S."/>
            <person name="Grimwood J."/>
            <person name="Han X."/>
            <person name="Sun S."/>
            <person name="Hou Z."/>
            <person name="He W."/>
            <person name="Dai G."/>
            <person name="Sun C."/>
            <person name="Schmutz J."/>
            <person name="Leebens-Mack J.H."/>
            <person name="Li F.W."/>
            <person name="Wang L."/>
        </authorList>
    </citation>
    <scope>NUCLEOTIDE SEQUENCE [LARGE SCALE GENOMIC DNA]</scope>
    <source>
        <strain evidence="2">cv. PW_Plant_1</strain>
    </source>
</reference>
<organism evidence="1 2">
    <name type="scientific">Diphasiastrum complanatum</name>
    <name type="common">Issler's clubmoss</name>
    <name type="synonym">Lycopodium complanatum</name>
    <dbReference type="NCBI Taxonomy" id="34168"/>
    <lineage>
        <taxon>Eukaryota</taxon>
        <taxon>Viridiplantae</taxon>
        <taxon>Streptophyta</taxon>
        <taxon>Embryophyta</taxon>
        <taxon>Tracheophyta</taxon>
        <taxon>Lycopodiopsida</taxon>
        <taxon>Lycopodiales</taxon>
        <taxon>Lycopodiaceae</taxon>
        <taxon>Lycopodioideae</taxon>
        <taxon>Diphasiastrum</taxon>
    </lineage>
</organism>
<dbReference type="EMBL" id="CM055113">
    <property type="protein sequence ID" value="KAJ7516172.1"/>
    <property type="molecule type" value="Genomic_DNA"/>
</dbReference>
<dbReference type="Proteomes" id="UP001162992">
    <property type="component" value="Chromosome 22"/>
</dbReference>
<comment type="caution">
    <text evidence="1">The sequence shown here is derived from an EMBL/GenBank/DDBJ whole genome shotgun (WGS) entry which is preliminary data.</text>
</comment>
<gene>
    <name evidence="1" type="ORF">O6H91_22G045600</name>
</gene>
<keyword evidence="2" id="KW-1185">Reference proteome</keyword>
<name>A0ACC2AF23_DIPCM</name>